<feature type="domain" description="Predicted membrane protein YciQ-like C-terminal" evidence="3">
    <location>
        <begin position="11"/>
        <end position="255"/>
    </location>
</feature>
<keyword evidence="2" id="KW-1133">Transmembrane helix</keyword>
<evidence type="ECO:0000256" key="2">
    <source>
        <dbReference type="SAM" id="Phobius"/>
    </source>
</evidence>
<feature type="compositionally biased region" description="Gly residues" evidence="1">
    <location>
        <begin position="310"/>
        <end position="327"/>
    </location>
</feature>
<accession>A0A2M7LXF4</accession>
<keyword evidence="2" id="KW-0812">Transmembrane</keyword>
<feature type="region of interest" description="Disordered" evidence="1">
    <location>
        <begin position="292"/>
        <end position="327"/>
    </location>
</feature>
<reference evidence="5" key="1">
    <citation type="submission" date="2017-09" db="EMBL/GenBank/DDBJ databases">
        <title>Depth-based differentiation of microbial function through sediment-hosted aquifers and enrichment of novel symbionts in the deep terrestrial subsurface.</title>
        <authorList>
            <person name="Probst A.J."/>
            <person name="Ladd B."/>
            <person name="Jarett J.K."/>
            <person name="Geller-Mcgrath D.E."/>
            <person name="Sieber C.M.K."/>
            <person name="Emerson J.B."/>
            <person name="Anantharaman K."/>
            <person name="Thomas B.C."/>
            <person name="Malmstrom R."/>
            <person name="Stieglmeier M."/>
            <person name="Klingl A."/>
            <person name="Woyke T."/>
            <person name="Ryan C.M."/>
            <person name="Banfield J.F."/>
        </authorList>
    </citation>
    <scope>NUCLEOTIDE SEQUENCE [LARGE SCALE GENOMIC DNA]</scope>
</reference>
<dbReference type="Proteomes" id="UP000229708">
    <property type="component" value="Unassembled WGS sequence"/>
</dbReference>
<proteinExistence type="predicted"/>
<feature type="compositionally biased region" description="Low complexity" evidence="1">
    <location>
        <begin position="292"/>
        <end position="309"/>
    </location>
</feature>
<dbReference type="Pfam" id="PF20990">
    <property type="entry name" value="DUF2207_C"/>
    <property type="match status" value="1"/>
</dbReference>
<evidence type="ECO:0000313" key="5">
    <source>
        <dbReference type="Proteomes" id="UP000229708"/>
    </source>
</evidence>
<keyword evidence="2" id="KW-0472">Membrane</keyword>
<comment type="caution">
    <text evidence="4">The sequence shown here is derived from an EMBL/GenBank/DDBJ whole genome shotgun (WGS) entry which is preliminary data.</text>
</comment>
<evidence type="ECO:0000313" key="4">
    <source>
        <dbReference type="EMBL" id="PIX72748.1"/>
    </source>
</evidence>
<organism evidence="4 5">
    <name type="scientific">Candidatus Roizmanbacteria bacterium CG_4_10_14_3_um_filter_33_21</name>
    <dbReference type="NCBI Taxonomy" id="1974830"/>
    <lineage>
        <taxon>Bacteria</taxon>
        <taxon>Candidatus Roizmaniibacteriota</taxon>
    </lineage>
</organism>
<dbReference type="EMBL" id="PFJI01000121">
    <property type="protein sequence ID" value="PIX72748.1"/>
    <property type="molecule type" value="Genomic_DNA"/>
</dbReference>
<evidence type="ECO:0000256" key="1">
    <source>
        <dbReference type="SAM" id="MobiDB-lite"/>
    </source>
</evidence>
<dbReference type="InterPro" id="IPR048389">
    <property type="entry name" value="YciQ-like_C"/>
</dbReference>
<name>A0A2M7LXF4_9BACT</name>
<evidence type="ECO:0000259" key="3">
    <source>
        <dbReference type="Pfam" id="PF20990"/>
    </source>
</evidence>
<feature type="region of interest" description="Disordered" evidence="1">
    <location>
        <begin position="79"/>
        <end position="110"/>
    </location>
</feature>
<sequence length="327" mass="36374">DPKVETGVVRAWYDPPQTKDKRLFTPGETGTVVDESVDLRDILATVVDLARRGFIRIEEKKKGDFYLIKLKKFVTDNSLPRNQKAPSVNPEMNGELPRSDHQNAPSASSGLRGLQEYEKKLLQGIFESEIEVRLKDQELYETVEDVKKTLYQSLITNGSFPDDPQRKRTFYNVIAGMALFTGNLFLVLMALIFGRVMFKKTRLGREQANVAKSLYNFISSQTRQLEFQANKQMFFEKLLPFAVAFGVEKVWAKRFSNLKLTPPDWYRGYGNNTFTTAYFISSLNSSLNSFSSVSQPPTPTTSTSGFSSGFSGGSSGGGGGGGGGGSW</sequence>
<feature type="non-terminal residue" evidence="4">
    <location>
        <position position="1"/>
    </location>
</feature>
<dbReference type="AlphaFoldDB" id="A0A2M7LXF4"/>
<gene>
    <name evidence="4" type="ORF">COZ39_02645</name>
</gene>
<protein>
    <recommendedName>
        <fullName evidence="3">Predicted membrane protein YciQ-like C-terminal domain-containing protein</fullName>
    </recommendedName>
</protein>
<feature type="transmembrane region" description="Helical" evidence="2">
    <location>
        <begin position="170"/>
        <end position="193"/>
    </location>
</feature>